<dbReference type="Proteomes" id="UP000480556">
    <property type="component" value="Unassembled WGS sequence"/>
</dbReference>
<evidence type="ECO:0000313" key="3">
    <source>
        <dbReference type="EMBL" id="QGA10628.1"/>
    </source>
</evidence>
<keyword evidence="1" id="KW-0812">Transmembrane</keyword>
<evidence type="ECO:0008006" key="6">
    <source>
        <dbReference type="Google" id="ProtNLM"/>
    </source>
</evidence>
<evidence type="ECO:0000313" key="4">
    <source>
        <dbReference type="Proteomes" id="UP000327478"/>
    </source>
</evidence>
<sequence>MKIGLLILMLVFIAILIGLFILSYKMLKKVRREEQPSKSVEYQLHPKLKAEMEKRKSDK</sequence>
<name>A0A5Q0P4G0_9GAMM</name>
<reference evidence="4 5" key="1">
    <citation type="submission" date="2019-10" db="EMBL/GenBank/DDBJ databases">
        <authorList>
            <person name="Dong K."/>
        </authorList>
    </citation>
    <scope>NUCLEOTIDE SEQUENCE [LARGE SCALE GENOMIC DNA]</scope>
    <source>
        <strain evidence="3">Dk386</strain>
        <strain evidence="4">dk386</strain>
        <strain evidence="5">dk771</strain>
        <strain evidence="2">Dk771</strain>
    </source>
</reference>
<keyword evidence="1" id="KW-1133">Transmembrane helix</keyword>
<dbReference type="EMBL" id="WITK01000031">
    <property type="protein sequence ID" value="MQW93334.1"/>
    <property type="molecule type" value="Genomic_DNA"/>
</dbReference>
<dbReference type="AlphaFoldDB" id="A0A5Q0P4G0"/>
<dbReference type="RefSeq" id="WP_153371028.1">
    <property type="nucleotide sequence ID" value="NZ_CP045650.1"/>
</dbReference>
<evidence type="ECO:0000313" key="5">
    <source>
        <dbReference type="Proteomes" id="UP000480556"/>
    </source>
</evidence>
<evidence type="ECO:0000256" key="1">
    <source>
        <dbReference type="SAM" id="Phobius"/>
    </source>
</evidence>
<dbReference type="Proteomes" id="UP000327478">
    <property type="component" value="Chromosome"/>
</dbReference>
<organism evidence="2 5">
    <name type="scientific">Acinetobacter wanghuae</name>
    <dbReference type="NCBI Taxonomy" id="2662362"/>
    <lineage>
        <taxon>Bacteria</taxon>
        <taxon>Pseudomonadati</taxon>
        <taxon>Pseudomonadota</taxon>
        <taxon>Gammaproteobacteria</taxon>
        <taxon>Moraxellales</taxon>
        <taxon>Moraxellaceae</taxon>
        <taxon>Acinetobacter</taxon>
    </lineage>
</organism>
<proteinExistence type="predicted"/>
<keyword evidence="4" id="KW-1185">Reference proteome</keyword>
<gene>
    <name evidence="3" type="ORF">GFH30_04085</name>
    <name evidence="2" type="ORF">GHJ48_13215</name>
</gene>
<accession>A0A5Q0P4G0</accession>
<protein>
    <recommendedName>
        <fullName evidence="6">DUF2897 family protein</fullName>
    </recommendedName>
</protein>
<evidence type="ECO:0000313" key="2">
    <source>
        <dbReference type="EMBL" id="MQW93334.1"/>
    </source>
</evidence>
<keyword evidence="1" id="KW-0472">Membrane</keyword>
<feature type="transmembrane region" description="Helical" evidence="1">
    <location>
        <begin position="6"/>
        <end position="24"/>
    </location>
</feature>
<dbReference type="EMBL" id="CP045650">
    <property type="protein sequence ID" value="QGA10628.1"/>
    <property type="molecule type" value="Genomic_DNA"/>
</dbReference>